<evidence type="ECO:0000256" key="4">
    <source>
        <dbReference type="ARBA" id="ARBA00022519"/>
    </source>
</evidence>
<dbReference type="InterPro" id="IPR024989">
    <property type="entry name" value="MFS_assoc_dom"/>
</dbReference>
<organism evidence="10 11">
    <name type="scientific">Paenibacillus allorhizosphaerae</name>
    <dbReference type="NCBI Taxonomy" id="2849866"/>
    <lineage>
        <taxon>Bacteria</taxon>
        <taxon>Bacillati</taxon>
        <taxon>Bacillota</taxon>
        <taxon>Bacilli</taxon>
        <taxon>Bacillales</taxon>
        <taxon>Paenibacillaceae</taxon>
        <taxon>Paenibacillus</taxon>
    </lineage>
</organism>
<sequence length="384" mass="42677">MMYFLLFYAVVYMGNAVYGTYIPVYFQSIGASPAQIGTLLSLGPLVAVLAQPVWGAVSDRAKTKNSILALLLIGSGAAILLFPLSHMFYYLLLMVCLFTFFQTSVFAISDAITLEELEKHKKWSFGPIRMGGTFGFAAMSVTFGFIAKYNIHYLFPVYAAVMFVSLLLLTRFPAISGYQSGGSKMQLSVLFKNRKLMTYMGINLILQITLGYYYSFFPVYFREIGGDNVLLGWSMVISSLSEIPFLLFANRIFRRFRMTHILLVSSIASALRWFLFSLTDQPAWVLPAQALHGLIFIVLSVTMAMYINREVPKELKASGQTLNGLLSLGIARIIGSFVGGFASEAFGMRSVFYYNGWIAIVCSVCIVIISMKADRFGSGKKMSA</sequence>
<evidence type="ECO:0000256" key="6">
    <source>
        <dbReference type="ARBA" id="ARBA00022989"/>
    </source>
</evidence>
<dbReference type="PANTHER" id="PTHR23522:SF10">
    <property type="entry name" value="3-PHENYLPROPIONIC ACID TRANSPORTER-RELATED"/>
    <property type="match status" value="1"/>
</dbReference>
<evidence type="ECO:0000313" key="11">
    <source>
        <dbReference type="Proteomes" id="UP000730618"/>
    </source>
</evidence>
<dbReference type="RefSeq" id="WP_218099556.1">
    <property type="nucleotide sequence ID" value="NZ_CAJVCE010000008.1"/>
</dbReference>
<dbReference type="InterPro" id="IPR026032">
    <property type="entry name" value="HcaT-like"/>
</dbReference>
<keyword evidence="5 8" id="KW-0812">Transmembrane</keyword>
<evidence type="ECO:0000256" key="8">
    <source>
        <dbReference type="SAM" id="Phobius"/>
    </source>
</evidence>
<comment type="caution">
    <text evidence="10">The sequence shown here is derived from an EMBL/GenBank/DDBJ whole genome shotgun (WGS) entry which is preliminary data.</text>
</comment>
<evidence type="ECO:0000256" key="2">
    <source>
        <dbReference type="ARBA" id="ARBA00022448"/>
    </source>
</evidence>
<feature type="transmembrane region" description="Helical" evidence="8">
    <location>
        <begin position="88"/>
        <end position="108"/>
    </location>
</feature>
<keyword evidence="2" id="KW-0813">Transport</keyword>
<name>A0ABM8VIN9_9BACL</name>
<feature type="transmembrane region" description="Helical" evidence="8">
    <location>
        <begin position="35"/>
        <end position="54"/>
    </location>
</feature>
<evidence type="ECO:0000256" key="1">
    <source>
        <dbReference type="ARBA" id="ARBA00004429"/>
    </source>
</evidence>
<gene>
    <name evidence="10" type="primary">yegT</name>
    <name evidence="10" type="ORF">PAECIP111802_03242</name>
</gene>
<feature type="transmembrane region" description="Helical" evidence="8">
    <location>
        <begin position="66"/>
        <end position="82"/>
    </location>
</feature>
<dbReference type="PANTHER" id="PTHR23522">
    <property type="entry name" value="BLL5896 PROTEIN"/>
    <property type="match status" value="1"/>
</dbReference>
<dbReference type="Proteomes" id="UP000730618">
    <property type="component" value="Unassembled WGS sequence"/>
</dbReference>
<keyword evidence="4" id="KW-0997">Cell inner membrane</keyword>
<comment type="subcellular location">
    <subcellularLocation>
        <location evidence="1">Cell inner membrane</location>
        <topology evidence="1">Multi-pass membrane protein</topology>
    </subcellularLocation>
</comment>
<keyword evidence="7 8" id="KW-0472">Membrane</keyword>
<feature type="transmembrane region" description="Helical" evidence="8">
    <location>
        <begin position="321"/>
        <end position="342"/>
    </location>
</feature>
<accession>A0ABM8VIN9</accession>
<feature type="transmembrane region" description="Helical" evidence="8">
    <location>
        <begin position="153"/>
        <end position="175"/>
    </location>
</feature>
<keyword evidence="3" id="KW-1003">Cell membrane</keyword>
<feature type="transmembrane region" description="Helical" evidence="8">
    <location>
        <begin position="290"/>
        <end position="309"/>
    </location>
</feature>
<keyword evidence="6 8" id="KW-1133">Transmembrane helix</keyword>
<evidence type="ECO:0000259" key="9">
    <source>
        <dbReference type="PROSITE" id="PS50850"/>
    </source>
</evidence>
<keyword evidence="11" id="KW-1185">Reference proteome</keyword>
<proteinExistence type="predicted"/>
<evidence type="ECO:0000313" key="10">
    <source>
        <dbReference type="EMBL" id="CAG7644364.1"/>
    </source>
</evidence>
<evidence type="ECO:0000256" key="5">
    <source>
        <dbReference type="ARBA" id="ARBA00022692"/>
    </source>
</evidence>
<dbReference type="Pfam" id="PF12832">
    <property type="entry name" value="MFS_1_like"/>
    <property type="match status" value="1"/>
</dbReference>
<feature type="domain" description="Major facilitator superfamily (MFS) profile" evidence="9">
    <location>
        <begin position="1"/>
        <end position="374"/>
    </location>
</feature>
<protein>
    <submittedName>
        <fullName evidence="10">Nucleoside transporter YegT</fullName>
    </submittedName>
</protein>
<feature type="transmembrane region" description="Helical" evidence="8">
    <location>
        <begin position="229"/>
        <end position="249"/>
    </location>
</feature>
<dbReference type="PIRSF" id="PIRSF004925">
    <property type="entry name" value="HcaT"/>
    <property type="match status" value="1"/>
</dbReference>
<feature type="transmembrane region" description="Helical" evidence="8">
    <location>
        <begin position="354"/>
        <end position="373"/>
    </location>
</feature>
<feature type="transmembrane region" description="Helical" evidence="8">
    <location>
        <begin position="196"/>
        <end position="217"/>
    </location>
</feature>
<feature type="transmembrane region" description="Helical" evidence="8">
    <location>
        <begin position="261"/>
        <end position="278"/>
    </location>
</feature>
<reference evidence="10 11" key="1">
    <citation type="submission" date="2021-06" db="EMBL/GenBank/DDBJ databases">
        <authorList>
            <person name="Criscuolo A."/>
        </authorList>
    </citation>
    <scope>NUCLEOTIDE SEQUENCE [LARGE SCALE GENOMIC DNA]</scope>
    <source>
        <strain evidence="11">CIP 111802</strain>
    </source>
</reference>
<evidence type="ECO:0000256" key="3">
    <source>
        <dbReference type="ARBA" id="ARBA00022475"/>
    </source>
</evidence>
<dbReference type="InterPro" id="IPR020846">
    <property type="entry name" value="MFS_dom"/>
</dbReference>
<dbReference type="EMBL" id="CAJVCE010000008">
    <property type="protein sequence ID" value="CAG7644364.1"/>
    <property type="molecule type" value="Genomic_DNA"/>
</dbReference>
<feature type="transmembrane region" description="Helical" evidence="8">
    <location>
        <begin position="128"/>
        <end position="147"/>
    </location>
</feature>
<dbReference type="PROSITE" id="PS50850">
    <property type="entry name" value="MFS"/>
    <property type="match status" value="1"/>
</dbReference>
<evidence type="ECO:0000256" key="7">
    <source>
        <dbReference type="ARBA" id="ARBA00023136"/>
    </source>
</evidence>